<dbReference type="NCBIfam" id="TIGR02141">
    <property type="entry name" value="modB_ABC"/>
    <property type="match status" value="1"/>
</dbReference>
<dbReference type="GO" id="GO:0015419">
    <property type="term" value="F:ABC-type sulfate transporter activity"/>
    <property type="evidence" value="ECO:0007669"/>
    <property type="project" value="InterPro"/>
</dbReference>
<keyword evidence="6" id="KW-0764">Sulfate transport</keyword>
<feature type="transmembrane region" description="Helical" evidence="8">
    <location>
        <begin position="43"/>
        <end position="64"/>
    </location>
</feature>
<dbReference type="GO" id="GO:0005886">
    <property type="term" value="C:plasma membrane"/>
    <property type="evidence" value="ECO:0007669"/>
    <property type="project" value="TreeGrafter"/>
</dbReference>
<dbReference type="AlphaFoldDB" id="A0A381SUZ2"/>
<dbReference type="PANTHER" id="PTHR30406:SF8">
    <property type="entry name" value="SULFATE TRANSPORT SYSTEM PERMEASE PROTEIN CYST"/>
    <property type="match status" value="1"/>
</dbReference>
<evidence type="ECO:0000259" key="9">
    <source>
        <dbReference type="PROSITE" id="PS50928"/>
    </source>
</evidence>
<dbReference type="InterPro" id="IPR005667">
    <property type="entry name" value="Sulph_transpt2"/>
</dbReference>
<evidence type="ECO:0000256" key="2">
    <source>
        <dbReference type="ARBA" id="ARBA00022448"/>
    </source>
</evidence>
<reference evidence="10" key="1">
    <citation type="submission" date="2018-05" db="EMBL/GenBank/DDBJ databases">
        <authorList>
            <person name="Lanie J.A."/>
            <person name="Ng W.-L."/>
            <person name="Kazmierczak K.M."/>
            <person name="Andrzejewski T.M."/>
            <person name="Davidsen T.M."/>
            <person name="Wayne K.J."/>
            <person name="Tettelin H."/>
            <person name="Glass J.I."/>
            <person name="Rusch D."/>
            <person name="Podicherti R."/>
            <person name="Tsui H.-C.T."/>
            <person name="Winkler M.E."/>
        </authorList>
    </citation>
    <scope>NUCLEOTIDE SEQUENCE</scope>
</reference>
<feature type="transmembrane region" description="Helical" evidence="8">
    <location>
        <begin position="76"/>
        <end position="100"/>
    </location>
</feature>
<dbReference type="CDD" id="cd06261">
    <property type="entry name" value="TM_PBP2"/>
    <property type="match status" value="1"/>
</dbReference>
<protein>
    <recommendedName>
        <fullName evidence="9">ABC transmembrane type-1 domain-containing protein</fullName>
    </recommendedName>
</protein>
<proteinExistence type="predicted"/>
<dbReference type="PANTHER" id="PTHR30406">
    <property type="entry name" value="SULFATE TRANSPORT SYSTEM PERMEASE PROTEIN"/>
    <property type="match status" value="1"/>
</dbReference>
<dbReference type="GO" id="GO:0015098">
    <property type="term" value="F:molybdate ion transmembrane transporter activity"/>
    <property type="evidence" value="ECO:0007669"/>
    <property type="project" value="InterPro"/>
</dbReference>
<feature type="transmembrane region" description="Helical" evidence="8">
    <location>
        <begin position="6"/>
        <end position="31"/>
    </location>
</feature>
<dbReference type="Pfam" id="PF00528">
    <property type="entry name" value="BPD_transp_1"/>
    <property type="match status" value="1"/>
</dbReference>
<keyword evidence="3" id="KW-0500">Molybdenum</keyword>
<dbReference type="EMBL" id="UINC01003307">
    <property type="protein sequence ID" value="SVA05163.1"/>
    <property type="molecule type" value="Genomic_DNA"/>
</dbReference>
<gene>
    <name evidence="10" type="ORF">METZ01_LOCUS58017</name>
</gene>
<keyword evidence="5 8" id="KW-1133">Transmembrane helix</keyword>
<keyword evidence="7 8" id="KW-0472">Membrane</keyword>
<evidence type="ECO:0000256" key="4">
    <source>
        <dbReference type="ARBA" id="ARBA00022692"/>
    </source>
</evidence>
<keyword evidence="4 8" id="KW-0812">Transmembrane</keyword>
<dbReference type="PROSITE" id="PS50928">
    <property type="entry name" value="ABC_TM1"/>
    <property type="match status" value="1"/>
</dbReference>
<evidence type="ECO:0000256" key="7">
    <source>
        <dbReference type="ARBA" id="ARBA00023136"/>
    </source>
</evidence>
<feature type="transmembrane region" description="Helical" evidence="8">
    <location>
        <begin position="138"/>
        <end position="156"/>
    </location>
</feature>
<feature type="domain" description="ABC transmembrane type-1" evidence="9">
    <location>
        <begin position="5"/>
        <end position="213"/>
    </location>
</feature>
<keyword evidence="2" id="KW-0813">Transport</keyword>
<organism evidence="10">
    <name type="scientific">marine metagenome</name>
    <dbReference type="NCBI Taxonomy" id="408172"/>
    <lineage>
        <taxon>unclassified sequences</taxon>
        <taxon>metagenomes</taxon>
        <taxon>ecological metagenomes</taxon>
    </lineage>
</organism>
<evidence type="ECO:0000313" key="10">
    <source>
        <dbReference type="EMBL" id="SVA05163.1"/>
    </source>
</evidence>
<evidence type="ECO:0000256" key="3">
    <source>
        <dbReference type="ARBA" id="ARBA00022505"/>
    </source>
</evidence>
<feature type="transmembrane region" description="Helical" evidence="8">
    <location>
        <begin position="191"/>
        <end position="214"/>
    </location>
</feature>
<evidence type="ECO:0000256" key="5">
    <source>
        <dbReference type="ARBA" id="ARBA00022989"/>
    </source>
</evidence>
<dbReference type="SUPFAM" id="SSF161098">
    <property type="entry name" value="MetI-like"/>
    <property type="match status" value="1"/>
</dbReference>
<accession>A0A381SUZ2</accession>
<dbReference type="InterPro" id="IPR035906">
    <property type="entry name" value="MetI-like_sf"/>
</dbReference>
<name>A0A381SUZ2_9ZZZZ</name>
<evidence type="ECO:0000256" key="8">
    <source>
        <dbReference type="SAM" id="Phobius"/>
    </source>
</evidence>
<dbReference type="Gene3D" id="1.10.3720.10">
    <property type="entry name" value="MetI-like"/>
    <property type="match status" value="1"/>
</dbReference>
<sequence>MFDLILLSLQVAVIATLINIPIAIYVGWLIGRKNIKGKLILETLISLPLALPPVVTGYFLLIMVGREAPIGQLSRFIFGADIVFTWVASAIAASVVSFPLMVRAIIVAMQGVDTTLERSARSLGAGPLRTFFKITMPLCYNGLVAGVLLGFVRAIGEFGATIVVAGNIPGRTQTIPLAIYSKVQLGKDSEALNLILISTLMAIMTLIVHHWLIIRGTKKGAG</sequence>
<dbReference type="InterPro" id="IPR011867">
    <property type="entry name" value="ModB_ABC"/>
</dbReference>
<dbReference type="InterPro" id="IPR000515">
    <property type="entry name" value="MetI-like"/>
</dbReference>
<evidence type="ECO:0000256" key="6">
    <source>
        <dbReference type="ARBA" id="ARBA00023032"/>
    </source>
</evidence>
<evidence type="ECO:0000256" key="1">
    <source>
        <dbReference type="ARBA" id="ARBA00004141"/>
    </source>
</evidence>
<comment type="subcellular location">
    <subcellularLocation>
        <location evidence="1">Membrane</location>
        <topology evidence="1">Multi-pass membrane protein</topology>
    </subcellularLocation>
</comment>